<keyword evidence="11" id="KW-1185">Reference proteome</keyword>
<dbReference type="Pfam" id="PF00528">
    <property type="entry name" value="BPD_transp_1"/>
    <property type="match status" value="1"/>
</dbReference>
<dbReference type="SUPFAM" id="SSF161098">
    <property type="entry name" value="MetI-like"/>
    <property type="match status" value="1"/>
</dbReference>
<dbReference type="InterPro" id="IPR045621">
    <property type="entry name" value="BPD_transp_1_N"/>
</dbReference>
<evidence type="ECO:0000256" key="6">
    <source>
        <dbReference type="ARBA" id="ARBA00023136"/>
    </source>
</evidence>
<dbReference type="EMBL" id="LBFI01000012">
    <property type="protein sequence ID" value="KKM46826.1"/>
    <property type="molecule type" value="Genomic_DNA"/>
</dbReference>
<feature type="transmembrane region" description="Helical" evidence="7">
    <location>
        <begin position="12"/>
        <end position="30"/>
    </location>
</feature>
<evidence type="ECO:0000256" key="5">
    <source>
        <dbReference type="ARBA" id="ARBA00022989"/>
    </source>
</evidence>
<dbReference type="STRING" id="145458.APU90_06505"/>
<feature type="transmembrane region" description="Helical" evidence="7">
    <location>
        <begin position="229"/>
        <end position="255"/>
    </location>
</feature>
<dbReference type="Proteomes" id="UP000052979">
    <property type="component" value="Unassembled WGS sequence"/>
</dbReference>
<protein>
    <submittedName>
        <fullName evidence="10">ABC transporter permease</fullName>
    </submittedName>
</protein>
<evidence type="ECO:0000256" key="7">
    <source>
        <dbReference type="RuleBase" id="RU363032"/>
    </source>
</evidence>
<organism evidence="10 11">
    <name type="scientific">Rathayibacter toxicus</name>
    <dbReference type="NCBI Taxonomy" id="145458"/>
    <lineage>
        <taxon>Bacteria</taxon>
        <taxon>Bacillati</taxon>
        <taxon>Actinomycetota</taxon>
        <taxon>Actinomycetes</taxon>
        <taxon>Micrococcales</taxon>
        <taxon>Microbacteriaceae</taxon>
        <taxon>Rathayibacter</taxon>
    </lineage>
</organism>
<keyword evidence="3" id="KW-1003">Cell membrane</keyword>
<dbReference type="InterPro" id="IPR000515">
    <property type="entry name" value="MetI-like"/>
</dbReference>
<evidence type="ECO:0000256" key="8">
    <source>
        <dbReference type="SAM" id="MobiDB-lite"/>
    </source>
</evidence>
<dbReference type="Gene3D" id="1.10.3720.10">
    <property type="entry name" value="MetI-like"/>
    <property type="match status" value="1"/>
</dbReference>
<dbReference type="GeneID" id="93666238"/>
<evidence type="ECO:0000256" key="3">
    <source>
        <dbReference type="ARBA" id="ARBA00022475"/>
    </source>
</evidence>
<dbReference type="Pfam" id="PF19300">
    <property type="entry name" value="BPD_transp_1_N"/>
    <property type="match status" value="1"/>
</dbReference>
<dbReference type="KEGG" id="rtc:APU90_06505"/>
<dbReference type="eggNOG" id="COG0601">
    <property type="taxonomic scope" value="Bacteria"/>
</dbReference>
<comment type="caution">
    <text evidence="10">The sequence shown here is derived from an EMBL/GenBank/DDBJ whole genome shotgun (WGS) entry which is preliminary data.</text>
</comment>
<evidence type="ECO:0000259" key="9">
    <source>
        <dbReference type="PROSITE" id="PS50928"/>
    </source>
</evidence>
<dbReference type="RefSeq" id="WP_042734392.1">
    <property type="nucleotide sequence ID" value="NZ_CP010848.1"/>
</dbReference>
<evidence type="ECO:0000313" key="10">
    <source>
        <dbReference type="EMBL" id="KKM46826.1"/>
    </source>
</evidence>
<keyword evidence="6 7" id="KW-0472">Membrane</keyword>
<reference evidence="10 11" key="1">
    <citation type="submission" date="2015-04" db="EMBL/GenBank/DDBJ databases">
        <title>Draft genome sequence of Rathayibacter toxicus strain FH-142 (AKA 70134 or CS 32), a Western Australian isolate.</title>
        <authorList>
            <consortium name="Consortium for Microbial Forensics and Genomics (microFORGE)"/>
            <person name="Knight B.M."/>
            <person name="Roberts D.P."/>
            <person name="Lin D."/>
            <person name="Hari K."/>
            <person name="Fletcher J."/>
            <person name="Melcher U."/>
            <person name="Blagden T."/>
            <person name="Luster D.G."/>
            <person name="Sechler A.J."/>
            <person name="Schneider W.L."/>
            <person name="Winegar R.A."/>
        </authorList>
    </citation>
    <scope>NUCLEOTIDE SEQUENCE [LARGE SCALE GENOMIC DNA]</scope>
    <source>
        <strain evidence="10 11">FH142</strain>
    </source>
</reference>
<proteinExistence type="inferred from homology"/>
<dbReference type="CDD" id="cd06261">
    <property type="entry name" value="TM_PBP2"/>
    <property type="match status" value="1"/>
</dbReference>
<comment type="similarity">
    <text evidence="7">Belongs to the binding-protein-dependent transport system permease family.</text>
</comment>
<accession>A0A0U1PVP3</accession>
<sequence length="332" mass="34565">MIRAVVFRAGSAVAVLWAVATAVFFLIRLVPGDPAQAILGGPGSQASPEALAAIREQYGLNQPIIVQYLLQLGRLASADLGTSYSLRIPVVELLAQQLPGTVLLAILALSVAWILALQTALWSTRGGRLAAALGSGLELTAAALPHFWLATVLIAVFATTLHWLPPVSTGTPVGLILPTLTLAIPLAGFLGQVMRRSLLDAVESPFALAARARGESERGVRLRHALRHAVLPGISLSGWAFGYLIGGAVVVETIFARPGLGRTLLAAVTVRDVPVVTGVVLVTALTYVLVTLVTDVVTRLVDPRVTHPRGDGPGSSGAADPQPAVTREAAQS</sequence>
<dbReference type="GO" id="GO:0071916">
    <property type="term" value="F:dipeptide transmembrane transporter activity"/>
    <property type="evidence" value="ECO:0007669"/>
    <property type="project" value="TreeGrafter"/>
</dbReference>
<gene>
    <name evidence="10" type="ORF">VT73_02205</name>
</gene>
<dbReference type="InterPro" id="IPR035906">
    <property type="entry name" value="MetI-like_sf"/>
</dbReference>
<dbReference type="AlphaFoldDB" id="A0A0U1PVP3"/>
<dbReference type="PANTHER" id="PTHR43163">
    <property type="entry name" value="DIPEPTIDE TRANSPORT SYSTEM PERMEASE PROTEIN DPPB-RELATED"/>
    <property type="match status" value="1"/>
</dbReference>
<keyword evidence="5 7" id="KW-1133">Transmembrane helix</keyword>
<keyword evidence="4 7" id="KW-0812">Transmembrane</keyword>
<evidence type="ECO:0000256" key="2">
    <source>
        <dbReference type="ARBA" id="ARBA00022448"/>
    </source>
</evidence>
<keyword evidence="2 7" id="KW-0813">Transport</keyword>
<evidence type="ECO:0000256" key="1">
    <source>
        <dbReference type="ARBA" id="ARBA00004651"/>
    </source>
</evidence>
<feature type="transmembrane region" description="Helical" evidence="7">
    <location>
        <begin position="143"/>
        <end position="164"/>
    </location>
</feature>
<dbReference type="PROSITE" id="PS50928">
    <property type="entry name" value="ABC_TM1"/>
    <property type="match status" value="1"/>
</dbReference>
<dbReference type="PATRIC" id="fig|145458.8.peg.433"/>
<feature type="transmembrane region" description="Helical" evidence="7">
    <location>
        <begin position="170"/>
        <end position="190"/>
    </location>
</feature>
<dbReference type="PANTHER" id="PTHR43163:SF6">
    <property type="entry name" value="DIPEPTIDE TRANSPORT SYSTEM PERMEASE PROTEIN DPPB-RELATED"/>
    <property type="match status" value="1"/>
</dbReference>
<feature type="region of interest" description="Disordered" evidence="8">
    <location>
        <begin position="303"/>
        <end position="332"/>
    </location>
</feature>
<evidence type="ECO:0000256" key="4">
    <source>
        <dbReference type="ARBA" id="ARBA00022692"/>
    </source>
</evidence>
<evidence type="ECO:0000313" key="11">
    <source>
        <dbReference type="Proteomes" id="UP000052979"/>
    </source>
</evidence>
<feature type="transmembrane region" description="Helical" evidence="7">
    <location>
        <begin position="275"/>
        <end position="297"/>
    </location>
</feature>
<dbReference type="GO" id="GO:0005886">
    <property type="term" value="C:plasma membrane"/>
    <property type="evidence" value="ECO:0007669"/>
    <property type="project" value="UniProtKB-SubCell"/>
</dbReference>
<comment type="subcellular location">
    <subcellularLocation>
        <location evidence="1 7">Cell membrane</location>
        <topology evidence="1 7">Multi-pass membrane protein</topology>
    </subcellularLocation>
</comment>
<feature type="transmembrane region" description="Helical" evidence="7">
    <location>
        <begin position="102"/>
        <end position="122"/>
    </location>
</feature>
<feature type="domain" description="ABC transmembrane type-1" evidence="9">
    <location>
        <begin position="98"/>
        <end position="298"/>
    </location>
</feature>
<name>A0A0U1PVP3_9MICO</name>